<gene>
    <name evidence="8" type="ORF">Air01nite_19220</name>
</gene>
<evidence type="ECO:0000259" key="6">
    <source>
        <dbReference type="Pfam" id="PF04542"/>
    </source>
</evidence>
<dbReference type="EMBL" id="BONC01000010">
    <property type="protein sequence ID" value="GIF55827.1"/>
    <property type="molecule type" value="Genomic_DNA"/>
</dbReference>
<dbReference type="Gene3D" id="1.10.1740.10">
    <property type="match status" value="1"/>
</dbReference>
<protein>
    <submittedName>
        <fullName evidence="8">RNA polymerase sigma factor</fullName>
    </submittedName>
</protein>
<dbReference type="InterPro" id="IPR036388">
    <property type="entry name" value="WH-like_DNA-bd_sf"/>
</dbReference>
<reference evidence="8 9" key="1">
    <citation type="submission" date="2021-01" db="EMBL/GenBank/DDBJ databases">
        <title>Whole genome shotgun sequence of Asanoa iriomotensis NBRC 100142.</title>
        <authorList>
            <person name="Komaki H."/>
            <person name="Tamura T."/>
        </authorList>
    </citation>
    <scope>NUCLEOTIDE SEQUENCE [LARGE SCALE GENOMIC DNA]</scope>
    <source>
        <strain evidence="8 9">NBRC 100142</strain>
    </source>
</reference>
<dbReference type="RefSeq" id="WP_203701635.1">
    <property type="nucleotide sequence ID" value="NZ_BAAALU010000001.1"/>
</dbReference>
<dbReference type="InterPro" id="IPR014284">
    <property type="entry name" value="RNA_pol_sigma-70_dom"/>
</dbReference>
<dbReference type="InterPro" id="IPR007627">
    <property type="entry name" value="RNA_pol_sigma70_r2"/>
</dbReference>
<dbReference type="InterPro" id="IPR014325">
    <property type="entry name" value="RNA_pol_sigma-E_actinobac"/>
</dbReference>
<proteinExistence type="inferred from homology"/>
<keyword evidence="4" id="KW-0238">DNA-binding</keyword>
<name>A0ABQ4BZ89_9ACTN</name>
<dbReference type="PANTHER" id="PTHR43133:SF50">
    <property type="entry name" value="ECF RNA POLYMERASE SIGMA FACTOR SIGM"/>
    <property type="match status" value="1"/>
</dbReference>
<dbReference type="Pfam" id="PF08281">
    <property type="entry name" value="Sigma70_r4_2"/>
    <property type="match status" value="1"/>
</dbReference>
<dbReference type="Pfam" id="PF04542">
    <property type="entry name" value="Sigma70_r2"/>
    <property type="match status" value="1"/>
</dbReference>
<dbReference type="SUPFAM" id="SSF88946">
    <property type="entry name" value="Sigma2 domain of RNA polymerase sigma factors"/>
    <property type="match status" value="1"/>
</dbReference>
<dbReference type="InterPro" id="IPR013249">
    <property type="entry name" value="RNA_pol_sigma70_r4_t2"/>
</dbReference>
<evidence type="ECO:0000313" key="8">
    <source>
        <dbReference type="EMBL" id="GIF55827.1"/>
    </source>
</evidence>
<evidence type="ECO:0000256" key="4">
    <source>
        <dbReference type="ARBA" id="ARBA00023125"/>
    </source>
</evidence>
<keyword evidence="2" id="KW-0805">Transcription regulation</keyword>
<evidence type="ECO:0000256" key="2">
    <source>
        <dbReference type="ARBA" id="ARBA00023015"/>
    </source>
</evidence>
<dbReference type="InterPro" id="IPR039425">
    <property type="entry name" value="RNA_pol_sigma-70-like"/>
</dbReference>
<feature type="domain" description="RNA polymerase sigma factor 70 region 4 type 2" evidence="7">
    <location>
        <begin position="109"/>
        <end position="159"/>
    </location>
</feature>
<dbReference type="NCBIfam" id="TIGR02983">
    <property type="entry name" value="SigE-fam_strep"/>
    <property type="match status" value="1"/>
</dbReference>
<keyword evidence="5" id="KW-0804">Transcription</keyword>
<evidence type="ECO:0000259" key="7">
    <source>
        <dbReference type="Pfam" id="PF08281"/>
    </source>
</evidence>
<accession>A0ABQ4BZ89</accession>
<dbReference type="Gene3D" id="1.10.10.10">
    <property type="entry name" value="Winged helix-like DNA-binding domain superfamily/Winged helix DNA-binding domain"/>
    <property type="match status" value="1"/>
</dbReference>
<evidence type="ECO:0000256" key="3">
    <source>
        <dbReference type="ARBA" id="ARBA00023082"/>
    </source>
</evidence>
<dbReference type="CDD" id="cd06171">
    <property type="entry name" value="Sigma70_r4"/>
    <property type="match status" value="1"/>
</dbReference>
<dbReference type="Proteomes" id="UP000624325">
    <property type="component" value="Unassembled WGS sequence"/>
</dbReference>
<comment type="caution">
    <text evidence="8">The sequence shown here is derived from an EMBL/GenBank/DDBJ whole genome shotgun (WGS) entry which is preliminary data.</text>
</comment>
<sequence>MNGDTRAASPPGFAEFVSARYTTLVRYGTLLTGDQGRGEDLVQDALIKTYRAWRRLHPGGAPEAYTQRVMARAAWRAARRLWRNEVATDEVPDVAAFDPYESRDTAALVIAALRTLPAQQRVVLVLRYWGGLTEREIADQLNCSVGTVKSRVGRAMATLRRPGSPLAEEFTLSSSS</sequence>
<dbReference type="InterPro" id="IPR013325">
    <property type="entry name" value="RNA_pol_sigma_r2"/>
</dbReference>
<keyword evidence="9" id="KW-1185">Reference proteome</keyword>
<dbReference type="PANTHER" id="PTHR43133">
    <property type="entry name" value="RNA POLYMERASE ECF-TYPE SIGMA FACTO"/>
    <property type="match status" value="1"/>
</dbReference>
<comment type="similarity">
    <text evidence="1">Belongs to the sigma-70 factor family. ECF subfamily.</text>
</comment>
<evidence type="ECO:0000256" key="1">
    <source>
        <dbReference type="ARBA" id="ARBA00010641"/>
    </source>
</evidence>
<feature type="domain" description="RNA polymerase sigma-70 region 2" evidence="6">
    <location>
        <begin position="21"/>
        <end position="83"/>
    </location>
</feature>
<keyword evidence="3" id="KW-0731">Sigma factor</keyword>
<dbReference type="InterPro" id="IPR013324">
    <property type="entry name" value="RNA_pol_sigma_r3/r4-like"/>
</dbReference>
<evidence type="ECO:0000256" key="5">
    <source>
        <dbReference type="ARBA" id="ARBA00023163"/>
    </source>
</evidence>
<dbReference type="NCBIfam" id="TIGR02937">
    <property type="entry name" value="sigma70-ECF"/>
    <property type="match status" value="1"/>
</dbReference>
<organism evidence="8 9">
    <name type="scientific">Asanoa iriomotensis</name>
    <dbReference type="NCBI Taxonomy" id="234613"/>
    <lineage>
        <taxon>Bacteria</taxon>
        <taxon>Bacillati</taxon>
        <taxon>Actinomycetota</taxon>
        <taxon>Actinomycetes</taxon>
        <taxon>Micromonosporales</taxon>
        <taxon>Micromonosporaceae</taxon>
        <taxon>Asanoa</taxon>
    </lineage>
</organism>
<evidence type="ECO:0000313" key="9">
    <source>
        <dbReference type="Proteomes" id="UP000624325"/>
    </source>
</evidence>
<dbReference type="SUPFAM" id="SSF88659">
    <property type="entry name" value="Sigma3 and sigma4 domains of RNA polymerase sigma factors"/>
    <property type="match status" value="1"/>
</dbReference>